<evidence type="ECO:0000256" key="7">
    <source>
        <dbReference type="SAM" id="Phobius"/>
    </source>
</evidence>
<evidence type="ECO:0000256" key="2">
    <source>
        <dbReference type="ARBA" id="ARBA00022729"/>
    </source>
</evidence>
<dbReference type="Gene3D" id="1.10.533.10">
    <property type="entry name" value="Death Domain, Fas"/>
    <property type="match status" value="1"/>
</dbReference>
<gene>
    <name evidence="11" type="primary">FAS</name>
</gene>
<feature type="disulfide bond" evidence="6">
    <location>
        <begin position="80"/>
        <end position="95"/>
    </location>
</feature>
<evidence type="ECO:0000256" key="3">
    <source>
        <dbReference type="ARBA" id="ARBA00022737"/>
    </source>
</evidence>
<evidence type="ECO:0000256" key="8">
    <source>
        <dbReference type="SAM" id="SignalP"/>
    </source>
</evidence>
<evidence type="ECO:0000259" key="10">
    <source>
        <dbReference type="PROSITE" id="PS50050"/>
    </source>
</evidence>
<dbReference type="Pfam" id="PF00020">
    <property type="entry name" value="TNFR_c6"/>
    <property type="match status" value="1"/>
</dbReference>
<keyword evidence="4 6" id="KW-1015">Disulfide bond</keyword>
<evidence type="ECO:0000259" key="9">
    <source>
        <dbReference type="PROSITE" id="PS50017"/>
    </source>
</evidence>
<dbReference type="Pfam" id="PF00531">
    <property type="entry name" value="Death"/>
    <property type="match status" value="1"/>
</dbReference>
<evidence type="ECO:0000256" key="6">
    <source>
        <dbReference type="PROSITE-ProRule" id="PRU00206"/>
    </source>
</evidence>
<feature type="domain" description="TNFR-Cys" evidence="10">
    <location>
        <begin position="123"/>
        <end position="162"/>
    </location>
</feature>
<dbReference type="GO" id="GO:0045121">
    <property type="term" value="C:membrane raft"/>
    <property type="evidence" value="ECO:0007669"/>
    <property type="project" value="TreeGrafter"/>
</dbReference>
<sequence length="318" mass="35553">MAARDLKFSMIFTVFTVFLFCQELYASPFSSVHGKRVRRKLEVCADGSYVHERITCCKCAVGQRLKQHCNATHPVTCELCEYGTFNSLPNNLDHCLPCTSCNQPNANLEEEDACTPGRDATCRCKKDHYCSETHECKICQPCDTCDSVGIKEPCTSISDTICNTEPTDPGVIAAIVVPLLLVFLGILAFFGYKYLKGKKKQQESANCTGGTSDERNPIRDEPIPMVKVQPLILDIAEMLGWRDMKDLAIRSGIPDTRVDAVWLNHPNDTEEACQRLLRIWVEKTGRNASVELVQSLRRSGKRDKAEKILEILGKTLDA</sequence>
<dbReference type="GO" id="GO:0005031">
    <property type="term" value="F:tumor necrosis factor receptor activity"/>
    <property type="evidence" value="ECO:0007669"/>
    <property type="project" value="TreeGrafter"/>
</dbReference>
<keyword evidence="7" id="KW-0812">Transmembrane</keyword>
<dbReference type="PROSITE" id="PS50050">
    <property type="entry name" value="TNFR_NGFR_2"/>
    <property type="match status" value="2"/>
</dbReference>
<dbReference type="GO" id="GO:0006924">
    <property type="term" value="P:activation-induced cell death of T cells"/>
    <property type="evidence" value="ECO:0007669"/>
    <property type="project" value="TreeGrafter"/>
</dbReference>
<dbReference type="AlphaFoldDB" id="A0A1A8JNY5"/>
<protein>
    <submittedName>
        <fullName evidence="11">Fas (TNF receptor superfamily, member 6)</fullName>
    </submittedName>
</protein>
<dbReference type="GO" id="GO:0097527">
    <property type="term" value="P:necroptotic signaling pathway"/>
    <property type="evidence" value="ECO:0007669"/>
    <property type="project" value="TreeGrafter"/>
</dbReference>
<dbReference type="GO" id="GO:0097049">
    <property type="term" value="P:motor neuron apoptotic process"/>
    <property type="evidence" value="ECO:0007669"/>
    <property type="project" value="TreeGrafter"/>
</dbReference>
<dbReference type="Gene3D" id="2.10.50.10">
    <property type="entry name" value="Tumor Necrosis Factor Receptor, subunit A, domain 2"/>
    <property type="match status" value="2"/>
</dbReference>
<dbReference type="InterPro" id="IPR011029">
    <property type="entry name" value="DEATH-like_dom_sf"/>
</dbReference>
<evidence type="ECO:0000256" key="4">
    <source>
        <dbReference type="ARBA" id="ARBA00023157"/>
    </source>
</evidence>
<keyword evidence="2 8" id="KW-0732">Signal</keyword>
<keyword evidence="11" id="KW-0675">Receptor</keyword>
<feature type="domain" description="Death" evidence="9">
    <location>
        <begin position="243"/>
        <end position="312"/>
    </location>
</feature>
<keyword evidence="1" id="KW-0053">Apoptosis</keyword>
<evidence type="ECO:0000256" key="5">
    <source>
        <dbReference type="ARBA" id="ARBA00023180"/>
    </source>
</evidence>
<evidence type="ECO:0000313" key="11">
    <source>
        <dbReference type="EMBL" id="SBR21818.1"/>
    </source>
</evidence>
<keyword evidence="7" id="KW-0472">Membrane</keyword>
<evidence type="ECO:0000256" key="1">
    <source>
        <dbReference type="ARBA" id="ARBA00022703"/>
    </source>
</evidence>
<dbReference type="GO" id="GO:0009897">
    <property type="term" value="C:external side of plasma membrane"/>
    <property type="evidence" value="ECO:0007669"/>
    <property type="project" value="TreeGrafter"/>
</dbReference>
<keyword evidence="7" id="KW-1133">Transmembrane helix</keyword>
<reference evidence="11" key="1">
    <citation type="submission" date="2016-05" db="EMBL/GenBank/DDBJ databases">
        <authorList>
            <person name="Lavstsen T."/>
            <person name="Jespersen J.S."/>
        </authorList>
    </citation>
    <scope>NUCLEOTIDE SEQUENCE</scope>
    <source>
        <tissue evidence="11">Brain</tissue>
    </source>
</reference>
<reference evidence="11" key="2">
    <citation type="submission" date="2016-06" db="EMBL/GenBank/DDBJ databases">
        <title>The genome of a short-lived fish provides insights into sex chromosome evolution and the genetic control of aging.</title>
        <authorList>
            <person name="Reichwald K."/>
            <person name="Felder M."/>
            <person name="Petzold A."/>
            <person name="Koch P."/>
            <person name="Groth M."/>
            <person name="Platzer M."/>
        </authorList>
    </citation>
    <scope>NUCLEOTIDE SEQUENCE</scope>
    <source>
        <tissue evidence="11">Brain</tissue>
    </source>
</reference>
<dbReference type="SMART" id="SM00208">
    <property type="entry name" value="TNFR"/>
    <property type="match status" value="3"/>
</dbReference>
<dbReference type="GO" id="GO:0043066">
    <property type="term" value="P:negative regulation of apoptotic process"/>
    <property type="evidence" value="ECO:0007669"/>
    <property type="project" value="TreeGrafter"/>
</dbReference>
<dbReference type="GO" id="GO:0097192">
    <property type="term" value="P:extrinsic apoptotic signaling pathway in absence of ligand"/>
    <property type="evidence" value="ECO:0007669"/>
    <property type="project" value="TreeGrafter"/>
</dbReference>
<dbReference type="InterPro" id="IPR001368">
    <property type="entry name" value="TNFR/NGFR_Cys_rich_reg"/>
</dbReference>
<comment type="caution">
    <text evidence="6">Lacks conserved residue(s) required for the propagation of feature annotation.</text>
</comment>
<feature type="domain" description="TNFR-Cys" evidence="10">
    <location>
        <begin position="79"/>
        <end position="122"/>
    </location>
</feature>
<organism evidence="11">
    <name type="scientific">Nothobranchius kuhntae</name>
    <name type="common">Beira killifish</name>
    <dbReference type="NCBI Taxonomy" id="321403"/>
    <lineage>
        <taxon>Eukaryota</taxon>
        <taxon>Metazoa</taxon>
        <taxon>Chordata</taxon>
        <taxon>Craniata</taxon>
        <taxon>Vertebrata</taxon>
        <taxon>Euteleostomi</taxon>
        <taxon>Actinopterygii</taxon>
        <taxon>Neopterygii</taxon>
        <taxon>Teleostei</taxon>
        <taxon>Neoteleostei</taxon>
        <taxon>Acanthomorphata</taxon>
        <taxon>Ovalentaria</taxon>
        <taxon>Atherinomorphae</taxon>
        <taxon>Cyprinodontiformes</taxon>
        <taxon>Nothobranchiidae</taxon>
        <taxon>Nothobranchius</taxon>
    </lineage>
</organism>
<dbReference type="EMBL" id="HAEE01001798">
    <property type="protein sequence ID" value="SBR21818.1"/>
    <property type="molecule type" value="Transcribed_RNA"/>
</dbReference>
<dbReference type="GO" id="GO:0032872">
    <property type="term" value="P:regulation of stress-activated MAPK cascade"/>
    <property type="evidence" value="ECO:0007669"/>
    <property type="project" value="TreeGrafter"/>
</dbReference>
<name>A0A1A8JNY5_NOTKU</name>
<feature type="chain" id="PRO_5008372988" evidence="8">
    <location>
        <begin position="27"/>
        <end position="318"/>
    </location>
</feature>
<dbReference type="GO" id="GO:0031265">
    <property type="term" value="C:CD95 death-inducing signaling complex"/>
    <property type="evidence" value="ECO:0007669"/>
    <property type="project" value="TreeGrafter"/>
</dbReference>
<dbReference type="InterPro" id="IPR000488">
    <property type="entry name" value="Death_dom"/>
</dbReference>
<dbReference type="PANTHER" id="PTHR46874">
    <property type="entry name" value="TUMOR NECROSIS FACTOR RECEPTOR SUPERFAMILY MEMBER 6"/>
    <property type="match status" value="1"/>
</dbReference>
<feature type="transmembrane region" description="Helical" evidence="7">
    <location>
        <begin position="171"/>
        <end position="192"/>
    </location>
</feature>
<keyword evidence="5" id="KW-0325">Glycoprotein</keyword>
<proteinExistence type="predicted"/>
<dbReference type="SUPFAM" id="SSF47986">
    <property type="entry name" value="DEATH domain"/>
    <property type="match status" value="1"/>
</dbReference>
<feature type="repeat" description="TNFR-Cys" evidence="6">
    <location>
        <begin position="79"/>
        <end position="122"/>
    </location>
</feature>
<dbReference type="PROSITE" id="PS50017">
    <property type="entry name" value="DEATH_DOMAIN"/>
    <property type="match status" value="1"/>
</dbReference>
<feature type="disulfide bond" evidence="6">
    <location>
        <begin position="124"/>
        <end position="139"/>
    </location>
</feature>
<dbReference type="SUPFAM" id="SSF57586">
    <property type="entry name" value="TNF receptor-like"/>
    <property type="match status" value="1"/>
</dbReference>
<keyword evidence="3" id="KW-0677">Repeat</keyword>
<accession>A0A1A8JNY5</accession>
<feature type="signal peptide" evidence="8">
    <location>
        <begin position="1"/>
        <end position="26"/>
    </location>
</feature>
<feature type="repeat" description="TNFR-Cys" evidence="6">
    <location>
        <begin position="123"/>
        <end position="162"/>
    </location>
</feature>
<dbReference type="PANTHER" id="PTHR46874:SF1">
    <property type="entry name" value="TUMOR NECROSIS FACTOR RECEPTOR SUPERFAMILY MEMBER 6"/>
    <property type="match status" value="1"/>
</dbReference>